<organism evidence="1 2">
    <name type="scientific">Streptomyces palmae</name>
    <dbReference type="NCBI Taxonomy" id="1701085"/>
    <lineage>
        <taxon>Bacteria</taxon>
        <taxon>Bacillati</taxon>
        <taxon>Actinomycetota</taxon>
        <taxon>Actinomycetes</taxon>
        <taxon>Kitasatosporales</taxon>
        <taxon>Streptomycetaceae</taxon>
        <taxon>Streptomyces</taxon>
    </lineage>
</organism>
<gene>
    <name evidence="1" type="ORF">E4099_29665</name>
</gene>
<name>A0A4Z0G1G0_9ACTN</name>
<evidence type="ECO:0000313" key="2">
    <source>
        <dbReference type="Proteomes" id="UP000297948"/>
    </source>
</evidence>
<dbReference type="EMBL" id="SRID01000487">
    <property type="protein sequence ID" value="TGA88322.1"/>
    <property type="molecule type" value="Genomic_DNA"/>
</dbReference>
<accession>A0A4Z0G1G0</accession>
<dbReference type="Proteomes" id="UP000297948">
    <property type="component" value="Unassembled WGS sequence"/>
</dbReference>
<dbReference type="RefSeq" id="WP_135342201.1">
    <property type="nucleotide sequence ID" value="NZ_JBHLTX010000013.1"/>
</dbReference>
<protein>
    <submittedName>
        <fullName evidence="1">Uncharacterized protein</fullName>
    </submittedName>
</protein>
<evidence type="ECO:0000313" key="1">
    <source>
        <dbReference type="EMBL" id="TGA88322.1"/>
    </source>
</evidence>
<dbReference type="OrthoDB" id="3522598at2"/>
<proteinExistence type="predicted"/>
<keyword evidence="2" id="KW-1185">Reference proteome</keyword>
<comment type="caution">
    <text evidence="1">The sequence shown here is derived from an EMBL/GenBank/DDBJ whole genome shotgun (WGS) entry which is preliminary data.</text>
</comment>
<dbReference type="AlphaFoldDB" id="A0A4Z0G1G0"/>
<sequence>MAFETQKNGEPPVAAVDWRDVSTFTVGIVERAEGRGRKQAVLGPNAVRVPRREGRERVYAPCAFFRSGAEGIRPGEWVLYEDREVRRVLCRMTQLPDEGGERRYEVRDGAGRELGRIARIPASGKLARHSWRVEQPDRPEILSRNRWAAFARGEVSIRSTGRLIGEAVGSAVALALDDTPEVDRSLIWRSGKETVMESSGRDFTITAKWLDVRLAFAVAVLGDD</sequence>
<reference evidence="1 2" key="1">
    <citation type="submission" date="2019-03" db="EMBL/GenBank/DDBJ databases">
        <authorList>
            <person name="Gonzalez-Pimentel J.L."/>
        </authorList>
    </citation>
    <scope>NUCLEOTIDE SEQUENCE [LARGE SCALE GENOMIC DNA]</scope>
    <source>
        <strain evidence="1 2">JCM 31289</strain>
    </source>
</reference>